<gene>
    <name evidence="3" type="ORF">COT64_03025</name>
</gene>
<comment type="caution">
    <text evidence="3">The sequence shown here is derived from an EMBL/GenBank/DDBJ whole genome shotgun (WGS) entry which is preliminary data.</text>
</comment>
<keyword evidence="1" id="KW-0812">Transmembrane</keyword>
<dbReference type="Pfam" id="PF13399">
    <property type="entry name" value="LytR_C"/>
    <property type="match status" value="1"/>
</dbReference>
<dbReference type="EMBL" id="PEZI01000065">
    <property type="protein sequence ID" value="PIS14362.1"/>
    <property type="molecule type" value="Genomic_DNA"/>
</dbReference>
<accession>A0A2H0WNY1</accession>
<evidence type="ECO:0000313" key="3">
    <source>
        <dbReference type="EMBL" id="PIS14362.1"/>
    </source>
</evidence>
<dbReference type="AlphaFoldDB" id="A0A2H0WNY1"/>
<name>A0A2H0WNY1_9BACT</name>
<dbReference type="Gene3D" id="3.30.70.2390">
    <property type="match status" value="1"/>
</dbReference>
<keyword evidence="1" id="KW-1133">Transmembrane helix</keyword>
<protein>
    <recommendedName>
        <fullName evidence="2">LytR/CpsA/Psr regulator C-terminal domain-containing protein</fullName>
    </recommendedName>
</protein>
<feature type="transmembrane region" description="Helical" evidence="1">
    <location>
        <begin position="207"/>
        <end position="233"/>
    </location>
</feature>
<keyword evidence="1" id="KW-0472">Membrane</keyword>
<proteinExistence type="predicted"/>
<evidence type="ECO:0000256" key="1">
    <source>
        <dbReference type="SAM" id="Phobius"/>
    </source>
</evidence>
<sequence>MEVKMVENDKKLILYLTKTKLKSGNVVLGDNPKANNIKEVSWTPEALPEILEKIKKQYNVNSARVIFGDLISYVVELEIPKDVENKRAFIGMKVAETIPEILENTDWDFIETGGEGNFRKVKVFAPHKDFLTHLLSAAEKSELKVEAIEPESLAALRHKDPMIGLALKTDILGKDEEVLNIIPQESIKEEIKQVEDHSERKKINFKLFGLILFILIVLAGLIYGGIMVAGGSLKQSPFGTNSPTPTSVLPTPVPTLIQEEITKETIKINILNGSGKVGLAGTTKTYLEELGYRSIETGNADSYSYPQTTISLKEEAGNLQEQLIKDLSEKFSIASSEATLEEDSLFDVVIVLGKK</sequence>
<dbReference type="InterPro" id="IPR027381">
    <property type="entry name" value="LytR/CpsA/Psr_C"/>
</dbReference>
<evidence type="ECO:0000259" key="2">
    <source>
        <dbReference type="Pfam" id="PF13399"/>
    </source>
</evidence>
<dbReference type="Proteomes" id="UP000230775">
    <property type="component" value="Unassembled WGS sequence"/>
</dbReference>
<feature type="domain" description="LytR/CpsA/Psr regulator C-terminal" evidence="2">
    <location>
        <begin position="265"/>
        <end position="354"/>
    </location>
</feature>
<reference evidence="4" key="1">
    <citation type="submission" date="2017-09" db="EMBL/GenBank/DDBJ databases">
        <title>Depth-based differentiation of microbial function through sediment-hosted aquifers and enrichment of novel symbionts in the deep terrestrial subsurface.</title>
        <authorList>
            <person name="Probst A.J."/>
            <person name="Ladd B."/>
            <person name="Jarett J.K."/>
            <person name="Geller-Mcgrath D.E."/>
            <person name="Sieber C.M.K."/>
            <person name="Emerson J.B."/>
            <person name="Anantharaman K."/>
            <person name="Thomas B.C."/>
            <person name="Malmstrom R."/>
            <person name="Stieglmeier M."/>
            <person name="Klingl A."/>
            <person name="Woyke T."/>
            <person name="Ryan C.M."/>
            <person name="Banfield J.F."/>
        </authorList>
    </citation>
    <scope>NUCLEOTIDE SEQUENCE [LARGE SCALE GENOMIC DNA]</scope>
</reference>
<organism evidence="3 4">
    <name type="scientific">Candidatus Shapirobacteria bacterium CG09_land_8_20_14_0_10_39_12</name>
    <dbReference type="NCBI Taxonomy" id="1974885"/>
    <lineage>
        <taxon>Bacteria</taxon>
        <taxon>Candidatus Shapironibacteriota</taxon>
    </lineage>
</organism>
<evidence type="ECO:0000313" key="4">
    <source>
        <dbReference type="Proteomes" id="UP000230775"/>
    </source>
</evidence>
<dbReference type="Gene3D" id="3.30.420.40">
    <property type="match status" value="1"/>
</dbReference>
<dbReference type="Gene3D" id="3.30.1490.300">
    <property type="match status" value="1"/>
</dbReference>